<dbReference type="Pfam" id="PF25925">
    <property type="entry name" value="DUF7970"/>
    <property type="match status" value="1"/>
</dbReference>
<feature type="compositionally biased region" description="Acidic residues" evidence="1">
    <location>
        <begin position="14"/>
        <end position="30"/>
    </location>
</feature>
<evidence type="ECO:0000313" key="2">
    <source>
        <dbReference type="EMBL" id="PCR88817.1"/>
    </source>
</evidence>
<organism evidence="2 3">
    <name type="scientific">Natrinema ejinorense</name>
    <dbReference type="NCBI Taxonomy" id="373386"/>
    <lineage>
        <taxon>Archaea</taxon>
        <taxon>Methanobacteriati</taxon>
        <taxon>Methanobacteriota</taxon>
        <taxon>Stenosarchaea group</taxon>
        <taxon>Halobacteria</taxon>
        <taxon>Halobacteriales</taxon>
        <taxon>Natrialbaceae</taxon>
        <taxon>Natrinema</taxon>
    </lineage>
</organism>
<protein>
    <submittedName>
        <fullName evidence="2">Acyl-CoA dehydrogenase</fullName>
    </submittedName>
</protein>
<dbReference type="InterPro" id="IPR058276">
    <property type="entry name" value="DUF7970"/>
</dbReference>
<sequence>MTNFKSGSGNLDFGGDEDPEPDSSDSEDETGTGTRPDPDPSSTEAASSPPETSPNSTDGTSDRPQSNRVTTEKPRASDTPTNEYPYFVRRSNVGDERDTRLEIHVRDKVADREAEFRSELAAHLDANEIAKTDAREFALLAAFQHPERVAELMSNEGFGALD</sequence>
<feature type="region of interest" description="Disordered" evidence="1">
    <location>
        <begin position="1"/>
        <end position="87"/>
    </location>
</feature>
<feature type="compositionally biased region" description="Polar residues" evidence="1">
    <location>
        <begin position="55"/>
        <end position="69"/>
    </location>
</feature>
<gene>
    <name evidence="2" type="ORF">CP557_20265</name>
</gene>
<proteinExistence type="predicted"/>
<dbReference type="OrthoDB" id="324938at2157"/>
<keyword evidence="3" id="KW-1185">Reference proteome</keyword>
<feature type="compositionally biased region" description="Low complexity" evidence="1">
    <location>
        <begin position="40"/>
        <end position="54"/>
    </location>
</feature>
<dbReference type="EMBL" id="NXNI01000002">
    <property type="protein sequence ID" value="PCR88817.1"/>
    <property type="molecule type" value="Genomic_DNA"/>
</dbReference>
<evidence type="ECO:0000256" key="1">
    <source>
        <dbReference type="SAM" id="MobiDB-lite"/>
    </source>
</evidence>
<name>A0A2A5QPR1_9EURY</name>
<reference evidence="2 3" key="1">
    <citation type="submission" date="2017-09" db="EMBL/GenBank/DDBJ databases">
        <title>Genome sequences of Natrinema ejinorence JCM 13890T.</title>
        <authorList>
            <person name="Roh S.W."/>
            <person name="Kim Y.B."/>
            <person name="Kim J.Y."/>
        </authorList>
    </citation>
    <scope>NUCLEOTIDE SEQUENCE [LARGE SCALE GENOMIC DNA]</scope>
    <source>
        <strain evidence="2 3">JCM 13890</strain>
    </source>
</reference>
<dbReference type="Proteomes" id="UP000219689">
    <property type="component" value="Unassembled WGS sequence"/>
</dbReference>
<dbReference type="RefSeq" id="WP_097381835.1">
    <property type="nucleotide sequence ID" value="NZ_NXNI01000002.1"/>
</dbReference>
<evidence type="ECO:0000313" key="3">
    <source>
        <dbReference type="Proteomes" id="UP000219689"/>
    </source>
</evidence>
<comment type="caution">
    <text evidence="2">The sequence shown here is derived from an EMBL/GenBank/DDBJ whole genome shotgun (WGS) entry which is preliminary data.</text>
</comment>
<accession>A0A2A5QPR1</accession>
<dbReference type="AlphaFoldDB" id="A0A2A5QPR1"/>